<evidence type="ECO:0000313" key="1">
    <source>
        <dbReference type="EMBL" id="VDP32995.1"/>
    </source>
</evidence>
<sequence length="155" mass="17231">MVSKNVIAPRALRPKIHPQATENSCMKAEVDTVTVWYSKACSVRGKWGELATHTLRSEIIAITETWMRHVQDVEKPRDCWAYRQDRVDGRQGGGVLLLVKAAYTQHDSPVKLATPNIQAKACGVLLGRRPLGVLLVYRSPQAEPTEDIGLIATMQ</sequence>
<dbReference type="Proteomes" id="UP000272942">
    <property type="component" value="Unassembled WGS sequence"/>
</dbReference>
<dbReference type="AlphaFoldDB" id="A0A183A295"/>
<proteinExistence type="predicted"/>
<dbReference type="InterPro" id="IPR036691">
    <property type="entry name" value="Endo/exonu/phosph_ase_sf"/>
</dbReference>
<accession>A0A183A295</accession>
<evidence type="ECO:0000313" key="3">
    <source>
        <dbReference type="WBParaSite" id="ECPE_0000108001-mRNA-1"/>
    </source>
</evidence>
<gene>
    <name evidence="1" type="ORF">ECPE_LOCUS1080</name>
</gene>
<dbReference type="WBParaSite" id="ECPE_0000108001-mRNA-1">
    <property type="protein sequence ID" value="ECPE_0000108001-mRNA-1"/>
    <property type="gene ID" value="ECPE_0000108001"/>
</dbReference>
<evidence type="ECO:0000313" key="2">
    <source>
        <dbReference type="Proteomes" id="UP000272942"/>
    </source>
</evidence>
<reference evidence="3" key="1">
    <citation type="submission" date="2016-06" db="UniProtKB">
        <authorList>
            <consortium name="WormBaseParasite"/>
        </authorList>
    </citation>
    <scope>IDENTIFICATION</scope>
</reference>
<organism evidence="3">
    <name type="scientific">Echinostoma caproni</name>
    <dbReference type="NCBI Taxonomy" id="27848"/>
    <lineage>
        <taxon>Eukaryota</taxon>
        <taxon>Metazoa</taxon>
        <taxon>Spiralia</taxon>
        <taxon>Lophotrochozoa</taxon>
        <taxon>Platyhelminthes</taxon>
        <taxon>Trematoda</taxon>
        <taxon>Digenea</taxon>
        <taxon>Plagiorchiida</taxon>
        <taxon>Echinostomata</taxon>
        <taxon>Echinostomatoidea</taxon>
        <taxon>Echinostomatidae</taxon>
        <taxon>Echinostoma</taxon>
    </lineage>
</organism>
<dbReference type="OrthoDB" id="9393271at2759"/>
<keyword evidence="2" id="KW-1185">Reference proteome</keyword>
<dbReference type="Gene3D" id="3.60.10.10">
    <property type="entry name" value="Endonuclease/exonuclease/phosphatase"/>
    <property type="match status" value="1"/>
</dbReference>
<dbReference type="EMBL" id="UZAN01005194">
    <property type="protein sequence ID" value="VDP32995.1"/>
    <property type="molecule type" value="Genomic_DNA"/>
</dbReference>
<name>A0A183A295_9TREM</name>
<protein>
    <submittedName>
        <fullName evidence="1 3">Uncharacterized protein</fullName>
    </submittedName>
</protein>
<reference evidence="1 2" key="2">
    <citation type="submission" date="2018-11" db="EMBL/GenBank/DDBJ databases">
        <authorList>
            <consortium name="Pathogen Informatics"/>
        </authorList>
    </citation>
    <scope>NUCLEOTIDE SEQUENCE [LARGE SCALE GENOMIC DNA]</scope>
    <source>
        <strain evidence="1 2">Egypt</strain>
    </source>
</reference>